<evidence type="ECO:0000256" key="1">
    <source>
        <dbReference type="ARBA" id="ARBA00003548"/>
    </source>
</evidence>
<comment type="similarity">
    <text evidence="3">Belongs to the RRG9 family.</text>
</comment>
<keyword evidence="7" id="KW-1185">Reference proteome</keyword>
<reference evidence="6 7" key="1">
    <citation type="journal article" date="2016" name="Nat. Commun.">
        <title>Ectomycorrhizal ecology is imprinted in the genome of the dominant symbiotic fungus Cenococcum geophilum.</title>
        <authorList>
            <consortium name="DOE Joint Genome Institute"/>
            <person name="Peter M."/>
            <person name="Kohler A."/>
            <person name="Ohm R.A."/>
            <person name="Kuo A."/>
            <person name="Krutzmann J."/>
            <person name="Morin E."/>
            <person name="Arend M."/>
            <person name="Barry K.W."/>
            <person name="Binder M."/>
            <person name="Choi C."/>
            <person name="Clum A."/>
            <person name="Copeland A."/>
            <person name="Grisel N."/>
            <person name="Haridas S."/>
            <person name="Kipfer T."/>
            <person name="LaButti K."/>
            <person name="Lindquist E."/>
            <person name="Lipzen A."/>
            <person name="Maire R."/>
            <person name="Meier B."/>
            <person name="Mihaltcheva S."/>
            <person name="Molinier V."/>
            <person name="Murat C."/>
            <person name="Poggeler S."/>
            <person name="Quandt C.A."/>
            <person name="Sperisen C."/>
            <person name="Tritt A."/>
            <person name="Tisserant E."/>
            <person name="Crous P.W."/>
            <person name="Henrissat B."/>
            <person name="Nehls U."/>
            <person name="Egli S."/>
            <person name="Spatafora J.W."/>
            <person name="Grigoriev I.V."/>
            <person name="Martin F.M."/>
        </authorList>
    </citation>
    <scope>NUCLEOTIDE SEQUENCE [LARGE SCALE GENOMIC DNA]</scope>
    <source>
        <strain evidence="6 7">CBS 207.34</strain>
    </source>
</reference>
<dbReference type="GO" id="GO:0005739">
    <property type="term" value="C:mitochondrion"/>
    <property type="evidence" value="ECO:0007669"/>
    <property type="project" value="UniProtKB-SubCell"/>
</dbReference>
<comment type="function">
    <text evidence="1">Required for respiratory activity and maintenance and expression of the mitochondrial genome.</text>
</comment>
<proteinExistence type="inferred from homology"/>
<evidence type="ECO:0000256" key="5">
    <source>
        <dbReference type="ARBA" id="ARBA00022946"/>
    </source>
</evidence>
<dbReference type="OrthoDB" id="5578174at2759"/>
<evidence type="ECO:0000256" key="3">
    <source>
        <dbReference type="ARBA" id="ARBA00010895"/>
    </source>
</evidence>
<keyword evidence="5" id="KW-0809">Transit peptide</keyword>
<sequence length="236" mass="26854">MACSTCSRRALELFIKGAAGIDMTVPRRFPPLHSLQSRTFTTHVTPRRYTSVASKATSTNTDSRLAAKAASAKKDPWQIQKAALEEKLGGDKWNPRKRLSPDALDGIRALHAKFPDKFTTPVLAEQFKVSPESIRRILKSKWRPSEEEQEDRMRRWDKRGETIWSNLVEMGVKPPKKWREMGVGRAKKGDVPKWKSRWRNQIAVNSSTADVFVPIADEGPDYAAVKERTRISDRIL</sequence>
<dbReference type="PANTHER" id="PTHR13475:SF3">
    <property type="entry name" value="NEUGRIN"/>
    <property type="match status" value="1"/>
</dbReference>
<dbReference type="Pfam" id="PF06413">
    <property type="entry name" value="Neugrin"/>
    <property type="match status" value="1"/>
</dbReference>
<comment type="subcellular location">
    <subcellularLocation>
        <location evidence="2">Mitochondrion</location>
    </subcellularLocation>
</comment>
<name>A0A8E2F362_9PEZI</name>
<evidence type="ECO:0000313" key="7">
    <source>
        <dbReference type="Proteomes" id="UP000250140"/>
    </source>
</evidence>
<evidence type="ECO:0000256" key="2">
    <source>
        <dbReference type="ARBA" id="ARBA00004173"/>
    </source>
</evidence>
<dbReference type="GO" id="GO:0005634">
    <property type="term" value="C:nucleus"/>
    <property type="evidence" value="ECO:0007669"/>
    <property type="project" value="TreeGrafter"/>
</dbReference>
<dbReference type="InterPro" id="IPR010487">
    <property type="entry name" value="NGRN/Rrg9"/>
</dbReference>
<evidence type="ECO:0000256" key="4">
    <source>
        <dbReference type="ARBA" id="ARBA00013566"/>
    </source>
</evidence>
<accession>A0A8E2F362</accession>
<gene>
    <name evidence="6" type="ORF">AOQ84DRAFT_316509</name>
</gene>
<dbReference type="EMBL" id="KV749373">
    <property type="protein sequence ID" value="OCL09730.1"/>
    <property type="molecule type" value="Genomic_DNA"/>
</dbReference>
<protein>
    <recommendedName>
        <fullName evidence="4">Required for respiratory growth protein 9, mitochondrial</fullName>
    </recommendedName>
</protein>
<evidence type="ECO:0000313" key="6">
    <source>
        <dbReference type="EMBL" id="OCL09730.1"/>
    </source>
</evidence>
<organism evidence="6 7">
    <name type="scientific">Glonium stellatum</name>
    <dbReference type="NCBI Taxonomy" id="574774"/>
    <lineage>
        <taxon>Eukaryota</taxon>
        <taxon>Fungi</taxon>
        <taxon>Dikarya</taxon>
        <taxon>Ascomycota</taxon>
        <taxon>Pezizomycotina</taxon>
        <taxon>Dothideomycetes</taxon>
        <taxon>Pleosporomycetidae</taxon>
        <taxon>Gloniales</taxon>
        <taxon>Gloniaceae</taxon>
        <taxon>Glonium</taxon>
    </lineage>
</organism>
<dbReference type="PANTHER" id="PTHR13475">
    <property type="entry name" value="NEUGRIN"/>
    <property type="match status" value="1"/>
</dbReference>
<dbReference type="AlphaFoldDB" id="A0A8E2F362"/>
<dbReference type="Proteomes" id="UP000250140">
    <property type="component" value="Unassembled WGS sequence"/>
</dbReference>